<evidence type="ECO:0000259" key="6">
    <source>
        <dbReference type="PROSITE" id="PS50011"/>
    </source>
</evidence>
<dbReference type="InterPro" id="IPR011009">
    <property type="entry name" value="Kinase-like_dom_sf"/>
</dbReference>
<dbReference type="Gene3D" id="1.10.510.10">
    <property type="entry name" value="Transferase(Phosphotransferase) domain 1"/>
    <property type="match status" value="1"/>
</dbReference>
<sequence length="871" mass="94364">MTDLALTTLADESVKYDVSWPWLKVGRTQQQQGWKIHLSCRPGQLVALTDGLIEKCHSIGVPFKVAMSAEIVALLNEGSFGDTQVGKCATIYPRSEDEFVALVDALRRDFPDLTGPQVPDDVWLGGPVFVRYGSFNPIIRRTALGESESLIEADGELVRDVYDYATAERRFFEAFDGRTPARFRRDRLPEPEGMIGERYFVVDRFHGRPWGGLYQAFDTASESVRPMILKFGRLNALTDLHGRDVRDRLTHQRRMHAIAAGAGLAPPAEDLVEFPGGHVLPLEFQRGGDLEQWLRRRLDHRSIDACTSVDRGSVLDRLRDVGRAVEGLHRLGIVHRDLSPSNVLLTDDERVLLSDLELAWRADEQAAPFGKGTPGFLAPEQRTDAVPTTAMDVHAFAALVLFALTSIDPRRLPAPAASDDWASLRYLGRSVPTALWAAIRAGMDVDPANRPTVSEICAGLEPTTDPGVVPTPDLTGLLPAALDTLTSPAVLDTANRWLSVPLPGPSAGSHLELRRSLNRGASGVLSLSATASPHLTLSDEHRKVVEANGQWLLADTRASDYGLPGLHFGETGVLIGLYRARSARLVTFSDEDAQHLWEPVLDGEIPLLDFTHGAAGVLAGLGELQPLLDDDVLRARCAARIGSLSARLIDTQAADGSWVTPDGVPGMSGETLTGFAHGVAGIGYGMAVVARRTGSAEAMAAAERAGDWLRRCAEASGGALSWPYGDQHPQHWHWWCHGAPGISLFFAELYAGTGGAEWRKIALQCLRGREMHGNAANLSLCHGTAGLAEIFLDVGATLDTSEFAEPAAEIGRTLAARHCRGRRDVYWVVDGPEHVGPDLMVGFGGIVHLALRLRLGEAGERIRFPGLAGPD</sequence>
<dbReference type="SMART" id="SM00220">
    <property type="entry name" value="S_TKc"/>
    <property type="match status" value="1"/>
</dbReference>
<dbReference type="RefSeq" id="WP_142703736.1">
    <property type="nucleotide sequence ID" value="NZ_VIRS01000004.1"/>
</dbReference>
<organism evidence="7 8">
    <name type="scientific">Cryptosporangium phraense</name>
    <dbReference type="NCBI Taxonomy" id="2593070"/>
    <lineage>
        <taxon>Bacteria</taxon>
        <taxon>Bacillati</taxon>
        <taxon>Actinomycetota</taxon>
        <taxon>Actinomycetes</taxon>
        <taxon>Cryptosporangiales</taxon>
        <taxon>Cryptosporangiaceae</taxon>
        <taxon>Cryptosporangium</taxon>
    </lineage>
</organism>
<dbReference type="GO" id="GO:0031179">
    <property type="term" value="P:peptide modification"/>
    <property type="evidence" value="ECO:0007669"/>
    <property type="project" value="InterPro"/>
</dbReference>
<dbReference type="Gene3D" id="1.50.10.20">
    <property type="match status" value="1"/>
</dbReference>
<keyword evidence="2" id="KW-0547">Nucleotide-binding</keyword>
<keyword evidence="5" id="KW-0479">Metal-binding</keyword>
<keyword evidence="3 7" id="KW-0418">Kinase</keyword>
<dbReference type="GO" id="GO:0005524">
    <property type="term" value="F:ATP binding"/>
    <property type="evidence" value="ECO:0007669"/>
    <property type="project" value="UniProtKB-KW"/>
</dbReference>
<feature type="binding site" evidence="5">
    <location>
        <position position="736"/>
    </location>
    <ligand>
        <name>Zn(2+)</name>
        <dbReference type="ChEBI" id="CHEBI:29105"/>
    </ligand>
</feature>
<evidence type="ECO:0000313" key="7">
    <source>
        <dbReference type="EMBL" id="TQS45563.1"/>
    </source>
</evidence>
<evidence type="ECO:0000256" key="5">
    <source>
        <dbReference type="PIRSR" id="PIRSR607822-1"/>
    </source>
</evidence>
<evidence type="ECO:0000256" key="3">
    <source>
        <dbReference type="ARBA" id="ARBA00022777"/>
    </source>
</evidence>
<reference evidence="7 8" key="1">
    <citation type="submission" date="2019-07" db="EMBL/GenBank/DDBJ databases">
        <title>Cryptosporangium phraense sp. nov., isolated from plant litter.</title>
        <authorList>
            <person name="Suriyachadkun C."/>
        </authorList>
    </citation>
    <scope>NUCLEOTIDE SEQUENCE [LARGE SCALE GENOMIC DNA]</scope>
    <source>
        <strain evidence="7 8">A-T 5661</strain>
    </source>
</reference>
<dbReference type="InterPro" id="IPR050339">
    <property type="entry name" value="CC_SR_Kinase"/>
</dbReference>
<dbReference type="OrthoDB" id="1492512at2"/>
<keyword evidence="4" id="KW-0067">ATP-binding</keyword>
<feature type="binding site" evidence="5">
    <location>
        <position position="782"/>
    </location>
    <ligand>
        <name>Zn(2+)</name>
        <dbReference type="ChEBI" id="CHEBI:29105"/>
    </ligand>
</feature>
<protein>
    <submittedName>
        <fullName evidence="7">Protein kinase</fullName>
    </submittedName>
</protein>
<feature type="binding site" evidence="5">
    <location>
        <position position="781"/>
    </location>
    <ligand>
        <name>Zn(2+)</name>
        <dbReference type="ChEBI" id="CHEBI:29105"/>
    </ligand>
</feature>
<keyword evidence="8" id="KW-1185">Reference proteome</keyword>
<dbReference type="Proteomes" id="UP000317982">
    <property type="component" value="Unassembled WGS sequence"/>
</dbReference>
<dbReference type="PROSITE" id="PS50011">
    <property type="entry name" value="PROTEIN_KINASE_DOM"/>
    <property type="match status" value="1"/>
</dbReference>
<dbReference type="EMBL" id="VIRS01000004">
    <property type="protein sequence ID" value="TQS45563.1"/>
    <property type="molecule type" value="Genomic_DNA"/>
</dbReference>
<dbReference type="InterPro" id="IPR057929">
    <property type="entry name" value="RamC_N"/>
</dbReference>
<dbReference type="SMART" id="SM01260">
    <property type="entry name" value="LANC_like"/>
    <property type="match status" value="1"/>
</dbReference>
<keyword evidence="5" id="KW-0862">Zinc</keyword>
<dbReference type="InterPro" id="IPR000719">
    <property type="entry name" value="Prot_kinase_dom"/>
</dbReference>
<accession>A0A545AW64</accession>
<evidence type="ECO:0000256" key="1">
    <source>
        <dbReference type="ARBA" id="ARBA00022679"/>
    </source>
</evidence>
<dbReference type="SUPFAM" id="SSF56112">
    <property type="entry name" value="Protein kinase-like (PK-like)"/>
    <property type="match status" value="1"/>
</dbReference>
<evidence type="ECO:0000256" key="4">
    <source>
        <dbReference type="ARBA" id="ARBA00022840"/>
    </source>
</evidence>
<dbReference type="PANTHER" id="PTHR11042">
    <property type="entry name" value="EUKARYOTIC TRANSLATION INITIATION FACTOR 2-ALPHA KINASE EIF2-ALPHA KINASE -RELATED"/>
    <property type="match status" value="1"/>
</dbReference>
<dbReference type="GO" id="GO:0046872">
    <property type="term" value="F:metal ion binding"/>
    <property type="evidence" value="ECO:0007669"/>
    <property type="project" value="UniProtKB-KW"/>
</dbReference>
<dbReference type="GO" id="GO:0005737">
    <property type="term" value="C:cytoplasm"/>
    <property type="evidence" value="ECO:0007669"/>
    <property type="project" value="TreeGrafter"/>
</dbReference>
<dbReference type="SUPFAM" id="SSF158745">
    <property type="entry name" value="LanC-like"/>
    <property type="match status" value="1"/>
</dbReference>
<gene>
    <name evidence="7" type="ORF">FL583_07450</name>
</gene>
<dbReference type="Pfam" id="PF05147">
    <property type="entry name" value="LANC_like"/>
    <property type="match status" value="1"/>
</dbReference>
<dbReference type="InterPro" id="IPR008266">
    <property type="entry name" value="Tyr_kinase_AS"/>
</dbReference>
<keyword evidence="1" id="KW-0808">Transferase</keyword>
<name>A0A545AW64_9ACTN</name>
<comment type="caution">
    <text evidence="7">The sequence shown here is derived from an EMBL/GenBank/DDBJ whole genome shotgun (WGS) entry which is preliminary data.</text>
</comment>
<feature type="domain" description="Protein kinase" evidence="6">
    <location>
        <begin position="199"/>
        <end position="464"/>
    </location>
</feature>
<dbReference type="Pfam" id="PF00069">
    <property type="entry name" value="Pkinase"/>
    <property type="match status" value="1"/>
</dbReference>
<dbReference type="AlphaFoldDB" id="A0A545AW64"/>
<proteinExistence type="predicted"/>
<dbReference type="GO" id="GO:0004672">
    <property type="term" value="F:protein kinase activity"/>
    <property type="evidence" value="ECO:0007669"/>
    <property type="project" value="InterPro"/>
</dbReference>
<dbReference type="PROSITE" id="PS00109">
    <property type="entry name" value="PROTEIN_KINASE_TYR"/>
    <property type="match status" value="1"/>
</dbReference>
<dbReference type="InterPro" id="IPR007822">
    <property type="entry name" value="LANC-like"/>
</dbReference>
<evidence type="ECO:0000313" key="8">
    <source>
        <dbReference type="Proteomes" id="UP000317982"/>
    </source>
</evidence>
<dbReference type="InParanoid" id="A0A545AW64"/>
<dbReference type="PRINTS" id="PR01950">
    <property type="entry name" value="LANCSUPER"/>
</dbReference>
<dbReference type="Pfam" id="PF25816">
    <property type="entry name" value="RamC_N"/>
    <property type="match status" value="1"/>
</dbReference>
<evidence type="ECO:0000256" key="2">
    <source>
        <dbReference type="ARBA" id="ARBA00022741"/>
    </source>
</evidence>